<dbReference type="InterPro" id="IPR026444">
    <property type="entry name" value="Secre_tail"/>
</dbReference>
<keyword evidence="1 2" id="KW-0732">Signal</keyword>
<feature type="domain" description="DUF6923" evidence="4">
    <location>
        <begin position="38"/>
        <end position="254"/>
    </location>
</feature>
<evidence type="ECO:0000259" key="3">
    <source>
        <dbReference type="Pfam" id="PF18962"/>
    </source>
</evidence>
<protein>
    <submittedName>
        <fullName evidence="5">T9SS type A sorting domain-containing protein</fullName>
    </submittedName>
</protein>
<accession>A0A9X1L5H7</accession>
<dbReference type="Pfam" id="PF18962">
    <property type="entry name" value="Por_Secre_tail"/>
    <property type="match status" value="1"/>
</dbReference>
<evidence type="ECO:0000256" key="2">
    <source>
        <dbReference type="SAM" id="SignalP"/>
    </source>
</evidence>
<gene>
    <name evidence="5" type="ORF">LG649_11145</name>
</gene>
<feature type="signal peptide" evidence="2">
    <location>
        <begin position="1"/>
        <end position="17"/>
    </location>
</feature>
<dbReference type="Pfam" id="PF21959">
    <property type="entry name" value="DUF6923"/>
    <property type="match status" value="1"/>
</dbReference>
<reference evidence="5" key="1">
    <citation type="submission" date="2021-10" db="EMBL/GenBank/DDBJ databases">
        <title>Tamlana sargassums sp. nov., and Tamlana laminarinivorans sp. nov., two new bacteria isolated from the brown alga.</title>
        <authorList>
            <person name="Li J."/>
        </authorList>
    </citation>
    <scope>NUCLEOTIDE SEQUENCE</scope>
    <source>
        <strain evidence="5">PT2-4</strain>
    </source>
</reference>
<dbReference type="AlphaFoldDB" id="A0A9X1L5H7"/>
<feature type="chain" id="PRO_5040902517" evidence="2">
    <location>
        <begin position="18"/>
        <end position="859"/>
    </location>
</feature>
<name>A0A9X1L5H7_9FLAO</name>
<evidence type="ECO:0000313" key="6">
    <source>
        <dbReference type="Proteomes" id="UP001139199"/>
    </source>
</evidence>
<organism evidence="5 6">
    <name type="scientific">Neotamlana laminarinivorans</name>
    <dbReference type="NCBI Taxonomy" id="2883124"/>
    <lineage>
        <taxon>Bacteria</taxon>
        <taxon>Pseudomonadati</taxon>
        <taxon>Bacteroidota</taxon>
        <taxon>Flavobacteriia</taxon>
        <taxon>Flavobacteriales</taxon>
        <taxon>Flavobacteriaceae</taxon>
        <taxon>Neotamlana</taxon>
    </lineage>
</organism>
<dbReference type="SUPFAM" id="SSF101898">
    <property type="entry name" value="NHL repeat"/>
    <property type="match status" value="1"/>
</dbReference>
<dbReference type="NCBIfam" id="TIGR04183">
    <property type="entry name" value="Por_Secre_tail"/>
    <property type="match status" value="1"/>
</dbReference>
<evidence type="ECO:0000256" key="1">
    <source>
        <dbReference type="ARBA" id="ARBA00022729"/>
    </source>
</evidence>
<evidence type="ECO:0000313" key="5">
    <source>
        <dbReference type="EMBL" id="MCB4799406.1"/>
    </source>
</evidence>
<dbReference type="EMBL" id="JAJAPW010000004">
    <property type="protein sequence ID" value="MCB4799406.1"/>
    <property type="molecule type" value="Genomic_DNA"/>
</dbReference>
<dbReference type="SUPFAM" id="SSF49785">
    <property type="entry name" value="Galactose-binding domain-like"/>
    <property type="match status" value="1"/>
</dbReference>
<dbReference type="RefSeq" id="WP_226543892.1">
    <property type="nucleotide sequence ID" value="NZ_JAJAPW010000004.1"/>
</dbReference>
<sequence length="859" mass="94390">MKKTLLFLFLISSLVNAQEPFNCDYNAYLFQYNDVYAVDLASGNSYLVAQDVTPGDINAAAYNPADGYIWGSLKTPAKTIVRIGKDFSTTTFYIDELPTSNRYVGDVSSNGIYYLKGGGTTYYAIDVNPESATYGEHLATKTLSQNINVHDWAFNAVDGKLYTVEKNTNILYRIDAETGIVNNLGVVPIISGLTYTYGAVYFDASGRFYVSANQTGTIYVIQSVQDINGLNVIESNLFAFGPSSASNDGARCPTAPVPQEDCTNGIDDDGDGLVDCEDPSCSGYASCPVIEVTSTSSSNEGGLESNNRLAQQISKRNFNRSKTSYKFNKTTAKKLVKPTSYGKTKTGKGNGGASLRDFIPFGTINEDEVIEATPSDLIGITNAVDIYSVDYLKNDETIASILLLETENGVYEHTKYICDRLLGAELISVSTLQIKDQPFIRALIRNPEGALEFALSFSATSTNNDANFGIESHWTLDKYTDNAGFYNFQIWSNSLDDLLALSDEVLNLLEAQQPISGYSNSTPPTVFVRKGNYRNGKLDLQIVNTNRTDAVAFDGGLRATETETVENVTTSIDLDGNFITSLEVDAGNLFDIGFRIGDGIATPDDLFMSDGPWGYDDAASGTEVLSYTVQENEETFNDNDFAVERNINVEAEIDDYVAVYRALTPKFNALDLTNYETLNFQAKGTGNVIIRLVKESVTDWQQQYKTTIALTENLQNYSISFNDFKDLNGNSIDASDITSIVFTMLAENHGQVESKSLNLKQVSFSSVNQSLSTNEVAANTLLSYPNPFKNRTVIQLEDNESTSVNIQVYDMLGRVVDEQILTVNNKEAVYNAPKLSKGVYKYKLVNSAKQVYSGTFMKE</sequence>
<feature type="domain" description="Secretion system C-terminal sorting" evidence="3">
    <location>
        <begin position="784"/>
        <end position="851"/>
    </location>
</feature>
<evidence type="ECO:0000259" key="4">
    <source>
        <dbReference type="Pfam" id="PF21959"/>
    </source>
</evidence>
<dbReference type="InterPro" id="IPR008979">
    <property type="entry name" value="Galactose-bd-like_sf"/>
</dbReference>
<proteinExistence type="predicted"/>
<dbReference type="NCBIfam" id="NF033662">
    <property type="entry name" value="acid_disulf_rpt"/>
    <property type="match status" value="1"/>
</dbReference>
<dbReference type="Proteomes" id="UP001139199">
    <property type="component" value="Unassembled WGS sequence"/>
</dbReference>
<dbReference type="InterPro" id="IPR054215">
    <property type="entry name" value="DUF6923"/>
</dbReference>
<comment type="caution">
    <text evidence="5">The sequence shown here is derived from an EMBL/GenBank/DDBJ whole genome shotgun (WGS) entry which is preliminary data.</text>
</comment>
<keyword evidence="6" id="KW-1185">Reference proteome</keyword>